<dbReference type="KEGG" id="harc:HARCEL1_05840"/>
<dbReference type="PANTHER" id="PTHR21716:SF4">
    <property type="entry name" value="TRANSMEMBRANE PROTEIN 245"/>
    <property type="match status" value="1"/>
</dbReference>
<name>A0A2R4X0E7_9EURY</name>
<feature type="compositionally biased region" description="Low complexity" evidence="6">
    <location>
        <begin position="50"/>
        <end position="59"/>
    </location>
</feature>
<feature type="transmembrane region" description="Helical" evidence="7">
    <location>
        <begin position="275"/>
        <end position="301"/>
    </location>
</feature>
<dbReference type="InterPro" id="IPR002549">
    <property type="entry name" value="AI-2E-like"/>
</dbReference>
<keyword evidence="5 7" id="KW-0472">Membrane</keyword>
<evidence type="ECO:0000256" key="6">
    <source>
        <dbReference type="SAM" id="MobiDB-lite"/>
    </source>
</evidence>
<dbReference type="PANTHER" id="PTHR21716">
    <property type="entry name" value="TRANSMEMBRANE PROTEIN"/>
    <property type="match status" value="1"/>
</dbReference>
<evidence type="ECO:0000313" key="8">
    <source>
        <dbReference type="EMBL" id="AWB27256.1"/>
    </source>
</evidence>
<protein>
    <submittedName>
        <fullName evidence="8">AI-2E family transporter</fullName>
    </submittedName>
</protein>
<evidence type="ECO:0000256" key="4">
    <source>
        <dbReference type="ARBA" id="ARBA00022989"/>
    </source>
</evidence>
<dbReference type="Pfam" id="PF01594">
    <property type="entry name" value="AI-2E_transport"/>
    <property type="match status" value="1"/>
</dbReference>
<evidence type="ECO:0000256" key="5">
    <source>
        <dbReference type="ARBA" id="ARBA00023136"/>
    </source>
</evidence>
<proteinExistence type="inferred from homology"/>
<organism evidence="8 9">
    <name type="scientific">Halococcoides cellulosivorans</name>
    <dbReference type="NCBI Taxonomy" id="1679096"/>
    <lineage>
        <taxon>Archaea</taxon>
        <taxon>Methanobacteriati</taxon>
        <taxon>Methanobacteriota</taxon>
        <taxon>Stenosarchaea group</taxon>
        <taxon>Halobacteria</taxon>
        <taxon>Halobacteriales</taxon>
        <taxon>Haloarculaceae</taxon>
        <taxon>Halococcoides</taxon>
    </lineage>
</organism>
<accession>A0A2R4X0E7</accession>
<feature type="transmembrane region" description="Helical" evidence="7">
    <location>
        <begin position="383"/>
        <end position="416"/>
    </location>
</feature>
<feature type="transmembrane region" description="Helical" evidence="7">
    <location>
        <begin position="137"/>
        <end position="158"/>
    </location>
</feature>
<comment type="subcellular location">
    <subcellularLocation>
        <location evidence="1">Membrane</location>
        <topology evidence="1">Multi-pass membrane protein</topology>
    </subcellularLocation>
</comment>
<feature type="transmembrane region" description="Helical" evidence="7">
    <location>
        <begin position="339"/>
        <end position="363"/>
    </location>
</feature>
<dbReference type="Proteomes" id="UP000244727">
    <property type="component" value="Chromosome"/>
</dbReference>
<keyword evidence="4 7" id="KW-1133">Transmembrane helix</keyword>
<dbReference type="EMBL" id="CP028858">
    <property type="protein sequence ID" value="AWB27256.1"/>
    <property type="molecule type" value="Genomic_DNA"/>
</dbReference>
<gene>
    <name evidence="8" type="ORF">HARCEL1_05840</name>
</gene>
<comment type="similarity">
    <text evidence="2">Belongs to the autoinducer-2 exporter (AI-2E) (TC 2.A.86) family.</text>
</comment>
<keyword evidence="9" id="KW-1185">Reference proteome</keyword>
<sequence length="442" mass="47724">MQRRPTRPSGDDERRPILRTGPRETASSAPDRRSRTSTTSGCSKARSRPTRPTGRPEGPAETFISPFVEPMAMAVPDLDGPDLLWIVLGLLLAVVLATVLEAFLGTFVFALFVYYATRPVYRRLRRRIRSPTLSAGLALVLLALPVVTLIGYTIAMAYQEFDKFVSTTDAAAIGPLIDRAEHLEQFEGLFDLVQDPGSLVSDPNVVGFLGDILDGAIQYVGLLGSIAIQLFIMLAVAFYLLRDGPGFGRWMRSFGDDRGVFDAFASAVDGSLQRIFYGALLNAVLTAIIGSIVFSVLASLGPPGVKIPYPALLGVLAGLASLIPIVGMKLVYVPMTAYLVVRAIDVGSGYGYVVVVFVVSLVIVDTIPDFIVRPYVSRGDLHVGLVMFAYIIGPLLFGWYGIFLGPIVLVVLVHFLRVVVPAYADRSGPTPGSVDPVYLDDP</sequence>
<keyword evidence="3 7" id="KW-0812">Transmembrane</keyword>
<feature type="region of interest" description="Disordered" evidence="6">
    <location>
        <begin position="1"/>
        <end position="61"/>
    </location>
</feature>
<evidence type="ECO:0000256" key="3">
    <source>
        <dbReference type="ARBA" id="ARBA00022692"/>
    </source>
</evidence>
<reference evidence="8 9" key="1">
    <citation type="submission" date="2018-04" db="EMBL/GenBank/DDBJ databases">
        <title>Halococcoides cellulosivorans gen. nov., sp. nov., an extremely halophilic cellulose-utilizing haloarchaeon from hypersaline lakes.</title>
        <authorList>
            <person name="Sorokin D.Y."/>
            <person name="Toshchakov S.V."/>
            <person name="Samarov N.I."/>
            <person name="Korzhenkov A."/>
            <person name="Kublanov I.V."/>
        </authorList>
    </citation>
    <scope>NUCLEOTIDE SEQUENCE [LARGE SCALE GENOMIC DNA]</scope>
    <source>
        <strain evidence="8 9">HArcel1</strain>
    </source>
</reference>
<evidence type="ECO:0000256" key="1">
    <source>
        <dbReference type="ARBA" id="ARBA00004141"/>
    </source>
</evidence>
<dbReference type="GO" id="GO:0016020">
    <property type="term" value="C:membrane"/>
    <property type="evidence" value="ECO:0007669"/>
    <property type="project" value="UniProtKB-SubCell"/>
</dbReference>
<feature type="transmembrane region" description="Helical" evidence="7">
    <location>
        <begin position="307"/>
        <end position="327"/>
    </location>
</feature>
<feature type="transmembrane region" description="Helical" evidence="7">
    <location>
        <begin position="216"/>
        <end position="241"/>
    </location>
</feature>
<evidence type="ECO:0000313" key="9">
    <source>
        <dbReference type="Proteomes" id="UP000244727"/>
    </source>
</evidence>
<feature type="transmembrane region" description="Helical" evidence="7">
    <location>
        <begin position="83"/>
        <end position="116"/>
    </location>
</feature>
<evidence type="ECO:0000256" key="2">
    <source>
        <dbReference type="ARBA" id="ARBA00009773"/>
    </source>
</evidence>
<dbReference type="AlphaFoldDB" id="A0A2R4X0E7"/>
<evidence type="ECO:0000256" key="7">
    <source>
        <dbReference type="SAM" id="Phobius"/>
    </source>
</evidence>